<protein>
    <recommendedName>
        <fullName evidence="6">Acetate kinase</fullName>
        <ecNumber evidence="6">2.7.2.1</ecNumber>
    </recommendedName>
    <alternativeName>
        <fullName evidence="6">Acetokinase</fullName>
    </alternativeName>
</protein>
<dbReference type="GO" id="GO:0006085">
    <property type="term" value="P:acetyl-CoA biosynthetic process"/>
    <property type="evidence" value="ECO:0007669"/>
    <property type="project" value="UniProtKB-UniRule"/>
</dbReference>
<evidence type="ECO:0000313" key="9">
    <source>
        <dbReference type="Proteomes" id="UP000237968"/>
    </source>
</evidence>
<dbReference type="AlphaFoldDB" id="A0A2S9XNM1"/>
<comment type="similarity">
    <text evidence="1 6 7">Belongs to the acetokinase family.</text>
</comment>
<keyword evidence="6" id="KW-0479">Metal-binding</keyword>
<dbReference type="CDD" id="cd24010">
    <property type="entry name" value="ASKHA_NBD_AcK_PK"/>
    <property type="match status" value="1"/>
</dbReference>
<feature type="site" description="Transition state stabilizer" evidence="6">
    <location>
        <position position="185"/>
    </location>
</feature>
<keyword evidence="9" id="KW-1185">Reference proteome</keyword>
<feature type="binding site" evidence="6">
    <location>
        <position position="393"/>
    </location>
    <ligand>
        <name>Mg(2+)</name>
        <dbReference type="ChEBI" id="CHEBI:18420"/>
    </ligand>
</feature>
<dbReference type="SUPFAM" id="SSF53067">
    <property type="entry name" value="Actin-like ATPase domain"/>
    <property type="match status" value="2"/>
</dbReference>
<evidence type="ECO:0000313" key="8">
    <source>
        <dbReference type="EMBL" id="PRP94468.1"/>
    </source>
</evidence>
<dbReference type="PANTHER" id="PTHR21060:SF15">
    <property type="entry name" value="ACETATE KINASE-RELATED"/>
    <property type="match status" value="1"/>
</dbReference>
<evidence type="ECO:0000256" key="1">
    <source>
        <dbReference type="ARBA" id="ARBA00008748"/>
    </source>
</evidence>
<dbReference type="PANTHER" id="PTHR21060">
    <property type="entry name" value="ACETATE KINASE"/>
    <property type="match status" value="1"/>
</dbReference>
<feature type="binding site" evidence="6">
    <location>
        <begin position="288"/>
        <end position="290"/>
    </location>
    <ligand>
        <name>ATP</name>
        <dbReference type="ChEBI" id="CHEBI:30616"/>
    </ligand>
</feature>
<keyword evidence="6" id="KW-0460">Magnesium</keyword>
<proteinExistence type="inferred from homology"/>
<comment type="subcellular location">
    <subcellularLocation>
        <location evidence="6">Cytoplasm</location>
    </subcellularLocation>
</comment>
<accession>A0A2S9XNM1</accession>
<dbReference type="InterPro" id="IPR043129">
    <property type="entry name" value="ATPase_NBD"/>
</dbReference>
<keyword evidence="4 6" id="KW-0418">Kinase</keyword>
<dbReference type="OrthoDB" id="9802453at2"/>
<feature type="site" description="Transition state stabilizer" evidence="6">
    <location>
        <position position="246"/>
    </location>
</feature>
<dbReference type="GO" id="GO:0000287">
    <property type="term" value="F:magnesium ion binding"/>
    <property type="evidence" value="ECO:0007669"/>
    <property type="project" value="UniProtKB-UniRule"/>
</dbReference>
<name>A0A2S9XNM1_9BACT</name>
<evidence type="ECO:0000256" key="3">
    <source>
        <dbReference type="ARBA" id="ARBA00022741"/>
    </source>
</evidence>
<evidence type="ECO:0000256" key="2">
    <source>
        <dbReference type="ARBA" id="ARBA00022679"/>
    </source>
</evidence>
<evidence type="ECO:0000256" key="6">
    <source>
        <dbReference type="HAMAP-Rule" id="MF_00020"/>
    </source>
</evidence>
<comment type="cofactor">
    <cofactor evidence="6">
        <name>Mg(2+)</name>
        <dbReference type="ChEBI" id="CHEBI:18420"/>
    </cofactor>
    <cofactor evidence="6">
        <name>Mn(2+)</name>
        <dbReference type="ChEBI" id="CHEBI:29035"/>
    </cofactor>
    <text evidence="6">Mg(2+). Can also accept Mn(2+).</text>
</comment>
<feature type="active site" description="Proton donor/acceptor" evidence="6">
    <location>
        <position position="153"/>
    </location>
</feature>
<comment type="caution">
    <text evidence="8">The sequence shown here is derived from an EMBL/GenBank/DDBJ whole genome shotgun (WGS) entry which is preliminary data.</text>
</comment>
<dbReference type="UniPathway" id="UPA00340">
    <property type="reaction ID" value="UER00458"/>
</dbReference>
<dbReference type="UniPathway" id="UPA00621"/>
<dbReference type="EMBL" id="PVNK01000177">
    <property type="protein sequence ID" value="PRP94468.1"/>
    <property type="molecule type" value="Genomic_DNA"/>
</dbReference>
<feature type="binding site" evidence="6">
    <location>
        <position position="14"/>
    </location>
    <ligand>
        <name>ATP</name>
        <dbReference type="ChEBI" id="CHEBI:30616"/>
    </ligand>
</feature>
<dbReference type="NCBIfam" id="TIGR00016">
    <property type="entry name" value="ackA"/>
    <property type="match status" value="1"/>
</dbReference>
<evidence type="ECO:0000256" key="5">
    <source>
        <dbReference type="ARBA" id="ARBA00022840"/>
    </source>
</evidence>
<comment type="caution">
    <text evidence="6">Lacks conserved residue(s) required for the propagation of feature annotation.</text>
</comment>
<dbReference type="InterPro" id="IPR000890">
    <property type="entry name" value="Aliphatic_acid_kin_short-chain"/>
</dbReference>
<dbReference type="InterPro" id="IPR004372">
    <property type="entry name" value="Ac/propionate_kinase"/>
</dbReference>
<dbReference type="HAMAP" id="MF_00020">
    <property type="entry name" value="Acetate_kinase"/>
    <property type="match status" value="1"/>
</dbReference>
<dbReference type="InterPro" id="IPR008300">
    <property type="entry name" value="PTAC"/>
</dbReference>
<evidence type="ECO:0000256" key="7">
    <source>
        <dbReference type="RuleBase" id="RU003835"/>
    </source>
</evidence>
<comment type="function">
    <text evidence="6">Catalyzes the formation of acetyl phosphate from acetate and ATP. Can also catalyze the reverse reaction.</text>
</comment>
<dbReference type="Pfam" id="PF06130">
    <property type="entry name" value="PTAC"/>
    <property type="match status" value="1"/>
</dbReference>
<dbReference type="Proteomes" id="UP000237968">
    <property type="component" value="Unassembled WGS sequence"/>
</dbReference>
<organism evidence="8 9">
    <name type="scientific">Enhygromyxa salina</name>
    <dbReference type="NCBI Taxonomy" id="215803"/>
    <lineage>
        <taxon>Bacteria</taxon>
        <taxon>Pseudomonadati</taxon>
        <taxon>Myxococcota</taxon>
        <taxon>Polyangia</taxon>
        <taxon>Nannocystales</taxon>
        <taxon>Nannocystaceae</taxon>
        <taxon>Enhygromyxa</taxon>
    </lineage>
</organism>
<dbReference type="Pfam" id="PF00871">
    <property type="entry name" value="Acetate_kinase"/>
    <property type="match status" value="1"/>
</dbReference>
<dbReference type="RefSeq" id="WP_106393379.1">
    <property type="nucleotide sequence ID" value="NZ_PVNK01000177.1"/>
</dbReference>
<feature type="binding site" evidence="6">
    <location>
        <position position="7"/>
    </location>
    <ligand>
        <name>Mg(2+)</name>
        <dbReference type="ChEBI" id="CHEBI:18420"/>
    </ligand>
</feature>
<reference evidence="8 9" key="1">
    <citation type="submission" date="2018-03" db="EMBL/GenBank/DDBJ databases">
        <title>Draft Genome Sequences of the Obligatory Marine Myxobacteria Enhygromyxa salina SWB005.</title>
        <authorList>
            <person name="Poehlein A."/>
            <person name="Moghaddam J.A."/>
            <person name="Harms H."/>
            <person name="Alanjari M."/>
            <person name="Koenig G.M."/>
            <person name="Daniel R."/>
            <person name="Schaeberle T.F."/>
        </authorList>
    </citation>
    <scope>NUCLEOTIDE SEQUENCE [LARGE SCALE GENOMIC DNA]</scope>
    <source>
        <strain evidence="8 9">SWB005</strain>
    </source>
</reference>
<keyword evidence="6" id="KW-0963">Cytoplasm</keyword>
<keyword evidence="2 6" id="KW-0808">Transferase</keyword>
<dbReference type="PROSITE" id="PS01075">
    <property type="entry name" value="ACETATE_KINASE_1"/>
    <property type="match status" value="1"/>
</dbReference>
<keyword evidence="3 6" id="KW-0547">Nucleotide-binding</keyword>
<comment type="catalytic activity">
    <reaction evidence="6">
        <text>acetate + ATP = acetyl phosphate + ADP</text>
        <dbReference type="Rhea" id="RHEA:11352"/>
        <dbReference type="ChEBI" id="CHEBI:22191"/>
        <dbReference type="ChEBI" id="CHEBI:30089"/>
        <dbReference type="ChEBI" id="CHEBI:30616"/>
        <dbReference type="ChEBI" id="CHEBI:456216"/>
        <dbReference type="EC" id="2.7.2.1"/>
    </reaction>
</comment>
<dbReference type="GO" id="GO:0008776">
    <property type="term" value="F:acetate kinase activity"/>
    <property type="evidence" value="ECO:0007669"/>
    <property type="project" value="UniProtKB-UniRule"/>
</dbReference>
<dbReference type="NCBIfam" id="NF011652">
    <property type="entry name" value="PRK15070.1"/>
    <property type="match status" value="1"/>
</dbReference>
<dbReference type="Gene3D" id="3.30.420.40">
    <property type="match status" value="2"/>
</dbReference>
<dbReference type="GO" id="GO:0051144">
    <property type="term" value="P:1,2-propanediol catabolic process"/>
    <property type="evidence" value="ECO:0007669"/>
    <property type="project" value="UniProtKB-UniPathway"/>
</dbReference>
<comment type="subunit">
    <text evidence="6">Homodimer.</text>
</comment>
<dbReference type="GO" id="GO:0005524">
    <property type="term" value="F:ATP binding"/>
    <property type="evidence" value="ECO:0007669"/>
    <property type="project" value="UniProtKB-KW"/>
</dbReference>
<dbReference type="GO" id="GO:0016747">
    <property type="term" value="F:acyltransferase activity, transferring groups other than amino-acyl groups"/>
    <property type="evidence" value="ECO:0007669"/>
    <property type="project" value="InterPro"/>
</dbReference>
<gene>
    <name evidence="6 8" type="primary">ackA</name>
    <name evidence="8" type="ORF">ENSA5_40870</name>
</gene>
<feature type="binding site" evidence="6">
    <location>
        <begin position="213"/>
        <end position="217"/>
    </location>
    <ligand>
        <name>ATP</name>
        <dbReference type="ChEBI" id="CHEBI:30616"/>
    </ligand>
</feature>
<dbReference type="PRINTS" id="PR00471">
    <property type="entry name" value="ACETATEKNASE"/>
</dbReference>
<dbReference type="EC" id="2.7.2.1" evidence="6"/>
<evidence type="ECO:0000256" key="4">
    <source>
        <dbReference type="ARBA" id="ARBA00022777"/>
    </source>
</evidence>
<dbReference type="GO" id="GO:0006083">
    <property type="term" value="P:acetate metabolic process"/>
    <property type="evidence" value="ECO:0007669"/>
    <property type="project" value="TreeGrafter"/>
</dbReference>
<dbReference type="PROSITE" id="PS01076">
    <property type="entry name" value="ACETATE_KINASE_2"/>
    <property type="match status" value="1"/>
</dbReference>
<comment type="pathway">
    <text evidence="6">Metabolic intermediate biosynthesis; acetyl-CoA biosynthesis; acetyl-CoA from acetate: step 1/2.</text>
</comment>
<dbReference type="GO" id="GO:0005737">
    <property type="term" value="C:cytoplasm"/>
    <property type="evidence" value="ECO:0007669"/>
    <property type="project" value="UniProtKB-SubCell"/>
</dbReference>
<sequence length="628" mass="67515">MHVLVINCGSSSIKAEVVNTESGRRHGGFVVERVGERDGAATALRWRGPWAERGEDPYPLEAGAGADHGAALAEVLPAIRERLTAAELTLDGVVHRVVHGGEHFADPARIDAEVEAAIAALAPLAPLHNPANLAGIRAAKQLLPGLEHVAVFDTAFHQTLPRRAQAYAIPRELAVRHGIRRYGFHGPSHAYVAARAAEHLGEDIRDLRLITCHLGSGCSVCAVEYGRSVETSMGMTPLEGLAMGTRSGDLDPGVMLHLLRSGELDVDGLDELLNARSGLAGLSGVGNDMRDIERRAADGDEDCRLAIHVFAHRLRKYIGAYAAVMGGVDGIVFTGGIGQHSALIRHRACQRLEYLGARLDEDRNRDASVETGEIAELSADHSRVRLLAIATDEQLEMAREAAALLASLDKVGHHDEDRARPIPIAISARHVHLTPEVVAALFGEGHELTLRKPLSQPGQFACEETVDLIGPKRSIERVRVLGPVRPRCQVEISRTDEFHLGIDAPVRASGDVANSPGITLRGPKGAVQLREGVICAWRHIHMTPDDAAHYGVVDRDVVEVAVNSPTTGRDLVFGDVMVRVSPKYALEMHIDTDEANAADLSPRTEGMLVLTGGAARLTKRKVVASRLV</sequence>
<dbReference type="InterPro" id="IPR023865">
    <property type="entry name" value="Aliphatic_acid_kinase_CS"/>
</dbReference>
<keyword evidence="5 6" id="KW-0067">ATP-binding</keyword>
<feature type="binding site" evidence="6">
    <location>
        <position position="96"/>
    </location>
    <ligand>
        <name>substrate</name>
    </ligand>
</feature>